<dbReference type="InterPro" id="IPR038019">
    <property type="entry name" value="PRib_AMP_CycHydrolase_sf"/>
</dbReference>
<evidence type="ECO:0000256" key="2">
    <source>
        <dbReference type="ARBA" id="ARBA00001460"/>
    </source>
</evidence>
<sequence>MYPDFSKGLIPTIIVEASTNEVLMLAYMNEESYKKTLETKTTWFYSRSRDKLWNKGETSGHFQKVLEILIDCDEDTLLIKVEQKGPACHTGAKSCFYRKVL</sequence>
<dbReference type="GO" id="GO:0005737">
    <property type="term" value="C:cytoplasm"/>
    <property type="evidence" value="ECO:0007669"/>
    <property type="project" value="UniProtKB-SubCell"/>
</dbReference>
<keyword evidence="14" id="KW-1185">Reference proteome</keyword>
<comment type="cofactor">
    <cofactor evidence="11">
        <name>Zn(2+)</name>
        <dbReference type="ChEBI" id="CHEBI:29105"/>
    </cofactor>
    <text evidence="11">Binds 1 zinc ion per subunit.</text>
</comment>
<evidence type="ECO:0000313" key="14">
    <source>
        <dbReference type="Proteomes" id="UP000679179"/>
    </source>
</evidence>
<reference evidence="13" key="1">
    <citation type="submission" date="2021-03" db="EMBL/GenBank/DDBJ databases">
        <title>Taxonomic study of Clostridium polyendosporum from meadow-gley soil under rice.</title>
        <authorList>
            <person name="Kobayashi H."/>
            <person name="Tanizawa Y."/>
            <person name="Yagura M."/>
        </authorList>
    </citation>
    <scope>NUCLEOTIDE SEQUENCE</scope>
    <source>
        <strain evidence="13">JCM 30710</strain>
    </source>
</reference>
<feature type="domain" description="Phosphoribosyl-AMP cyclohydrolase" evidence="12">
    <location>
        <begin position="24"/>
        <end position="97"/>
    </location>
</feature>
<comment type="caution">
    <text evidence="13">The sequence shown here is derived from an EMBL/GenBank/DDBJ whole genome shotgun (WGS) entry which is preliminary data.</text>
</comment>
<dbReference type="Gene3D" id="3.10.20.810">
    <property type="entry name" value="Phosphoribosyl-AMP cyclohydrolase"/>
    <property type="match status" value="1"/>
</dbReference>
<feature type="binding site" evidence="11">
    <location>
        <position position="71"/>
    </location>
    <ligand>
        <name>Mg(2+)</name>
        <dbReference type="ChEBI" id="CHEBI:18420"/>
    </ligand>
</feature>
<keyword evidence="7 11" id="KW-0963">Cytoplasm</keyword>
<evidence type="ECO:0000256" key="4">
    <source>
        <dbReference type="ARBA" id="ARBA00005204"/>
    </source>
</evidence>
<keyword evidence="8 11" id="KW-0028">Amino-acid biosynthesis</keyword>
<gene>
    <name evidence="11 13" type="primary">hisI</name>
    <name evidence="13" type="ORF">CPJCM30710_08960</name>
</gene>
<comment type="cofactor">
    <cofactor evidence="11">
        <name>Mg(2+)</name>
        <dbReference type="ChEBI" id="CHEBI:18420"/>
    </cofactor>
    <text evidence="11">Binds 1 Mg(2+) ion per subunit.</text>
</comment>
<dbReference type="GO" id="GO:0000287">
    <property type="term" value="F:magnesium ion binding"/>
    <property type="evidence" value="ECO:0007669"/>
    <property type="project" value="UniProtKB-UniRule"/>
</dbReference>
<dbReference type="HAMAP" id="MF_01021">
    <property type="entry name" value="HisI"/>
    <property type="match status" value="1"/>
</dbReference>
<evidence type="ECO:0000256" key="10">
    <source>
        <dbReference type="ARBA" id="ARBA00023102"/>
    </source>
</evidence>
<comment type="subunit">
    <text evidence="11">Homodimer.</text>
</comment>
<evidence type="ECO:0000256" key="5">
    <source>
        <dbReference type="ARBA" id="ARBA00007731"/>
    </source>
</evidence>
<dbReference type="RefSeq" id="WP_212902971.1">
    <property type="nucleotide sequence ID" value="NZ_BOPZ01000005.1"/>
</dbReference>
<accession>A0A919VFA7</accession>
<evidence type="ECO:0000313" key="13">
    <source>
        <dbReference type="EMBL" id="GIM28230.1"/>
    </source>
</evidence>
<dbReference type="PANTHER" id="PTHR42945:SF1">
    <property type="entry name" value="HISTIDINE BIOSYNTHESIS BIFUNCTIONAL PROTEIN HIS7"/>
    <property type="match status" value="1"/>
</dbReference>
<feature type="binding site" evidence="11">
    <location>
        <position position="75"/>
    </location>
    <ligand>
        <name>Mg(2+)</name>
        <dbReference type="ChEBI" id="CHEBI:18420"/>
    </ligand>
</feature>
<comment type="similarity">
    <text evidence="6">In the N-terminal section; belongs to the PRA-CH family.</text>
</comment>
<dbReference type="InterPro" id="IPR002496">
    <property type="entry name" value="PRib_AMP_CycHydrolase_dom"/>
</dbReference>
<comment type="function">
    <text evidence="11">Catalyzes the hydrolysis of the adenine ring of phosphoribosyl-AMP.</text>
</comment>
<dbReference type="SUPFAM" id="SSF141734">
    <property type="entry name" value="HisI-like"/>
    <property type="match status" value="1"/>
</dbReference>
<keyword evidence="10 11" id="KW-0368">Histidine biosynthesis</keyword>
<name>A0A919VFA7_9CLOT</name>
<organism evidence="13 14">
    <name type="scientific">Clostridium polyendosporum</name>
    <dbReference type="NCBI Taxonomy" id="69208"/>
    <lineage>
        <taxon>Bacteria</taxon>
        <taxon>Bacillati</taxon>
        <taxon>Bacillota</taxon>
        <taxon>Clostridia</taxon>
        <taxon>Eubacteriales</taxon>
        <taxon>Clostridiaceae</taxon>
        <taxon>Clostridium</taxon>
    </lineage>
</organism>
<protein>
    <recommendedName>
        <fullName evidence="11">Phosphoribosyl-AMP cyclohydrolase</fullName>
        <shortName evidence="11">PRA-CH</shortName>
        <ecNumber evidence="11">3.5.4.19</ecNumber>
    </recommendedName>
</protein>
<comment type="subcellular location">
    <subcellularLocation>
        <location evidence="11">Cytoplasm</location>
    </subcellularLocation>
</comment>
<evidence type="ECO:0000256" key="8">
    <source>
        <dbReference type="ARBA" id="ARBA00022605"/>
    </source>
</evidence>
<dbReference type="EMBL" id="BOPZ01000005">
    <property type="protein sequence ID" value="GIM28230.1"/>
    <property type="molecule type" value="Genomic_DNA"/>
</dbReference>
<comment type="similarity">
    <text evidence="11">Belongs to the PRA-CH family.</text>
</comment>
<feature type="binding site" evidence="11">
    <location>
        <position position="95"/>
    </location>
    <ligand>
        <name>Zn(2+)</name>
        <dbReference type="ChEBI" id="CHEBI:29105"/>
        <note>ligand shared between dimeric partners</note>
    </ligand>
</feature>
<dbReference type="GO" id="GO:0004636">
    <property type="term" value="F:phosphoribosyl-ATP diphosphatase activity"/>
    <property type="evidence" value="ECO:0007669"/>
    <property type="project" value="UniProtKB-EC"/>
</dbReference>
<proteinExistence type="inferred from homology"/>
<comment type="similarity">
    <text evidence="5">In the C-terminal section; belongs to the PRA-PH family.</text>
</comment>
<dbReference type="Proteomes" id="UP000679179">
    <property type="component" value="Unassembled WGS sequence"/>
</dbReference>
<dbReference type="GO" id="GO:0004635">
    <property type="term" value="F:phosphoribosyl-AMP cyclohydrolase activity"/>
    <property type="evidence" value="ECO:0007669"/>
    <property type="project" value="UniProtKB-UniRule"/>
</dbReference>
<evidence type="ECO:0000256" key="7">
    <source>
        <dbReference type="ARBA" id="ARBA00022490"/>
    </source>
</evidence>
<comment type="catalytic activity">
    <reaction evidence="1 11">
        <text>1-(5-phospho-beta-D-ribosyl)-5'-AMP + H2O = 1-(5-phospho-beta-D-ribosyl)-5-[(5-phospho-beta-D-ribosylamino)methylideneamino]imidazole-4-carboxamide</text>
        <dbReference type="Rhea" id="RHEA:20049"/>
        <dbReference type="ChEBI" id="CHEBI:15377"/>
        <dbReference type="ChEBI" id="CHEBI:58435"/>
        <dbReference type="ChEBI" id="CHEBI:59457"/>
        <dbReference type="EC" id="3.5.4.19"/>
    </reaction>
</comment>
<feature type="binding site" evidence="11">
    <location>
        <position position="73"/>
    </location>
    <ligand>
        <name>Mg(2+)</name>
        <dbReference type="ChEBI" id="CHEBI:18420"/>
    </ligand>
</feature>
<comment type="pathway">
    <text evidence="4">Amino-acid biosynthesis; L-histidine biosynthesis; L-histidine from 5-phospho-alpha-D-ribose 1-diphosphate: step 2/9.</text>
</comment>
<comment type="catalytic activity">
    <reaction evidence="2">
        <text>1-(5-phospho-beta-D-ribosyl)-ATP + H2O = 1-(5-phospho-beta-D-ribosyl)-5'-AMP + diphosphate + H(+)</text>
        <dbReference type="Rhea" id="RHEA:22828"/>
        <dbReference type="ChEBI" id="CHEBI:15377"/>
        <dbReference type="ChEBI" id="CHEBI:15378"/>
        <dbReference type="ChEBI" id="CHEBI:33019"/>
        <dbReference type="ChEBI" id="CHEBI:59457"/>
        <dbReference type="ChEBI" id="CHEBI:73183"/>
        <dbReference type="EC" id="3.6.1.31"/>
    </reaction>
</comment>
<dbReference type="GO" id="GO:0000105">
    <property type="term" value="P:L-histidine biosynthetic process"/>
    <property type="evidence" value="ECO:0007669"/>
    <property type="project" value="UniProtKB-UniRule"/>
</dbReference>
<dbReference type="NCBIfam" id="NF000768">
    <property type="entry name" value="PRK00051.1"/>
    <property type="match status" value="1"/>
</dbReference>
<feature type="binding site" evidence="11">
    <location>
        <position position="72"/>
    </location>
    <ligand>
        <name>Zn(2+)</name>
        <dbReference type="ChEBI" id="CHEBI:29105"/>
        <note>ligand shared between dimeric partners</note>
    </ligand>
</feature>
<keyword evidence="11" id="KW-0479">Metal-binding</keyword>
<dbReference type="GO" id="GO:0008270">
    <property type="term" value="F:zinc ion binding"/>
    <property type="evidence" value="ECO:0007669"/>
    <property type="project" value="UniProtKB-UniRule"/>
</dbReference>
<dbReference type="FunFam" id="3.10.20.810:FF:000001">
    <property type="entry name" value="Histidine biosynthesis bifunctional protein HisIE"/>
    <property type="match status" value="1"/>
</dbReference>
<evidence type="ECO:0000256" key="11">
    <source>
        <dbReference type="HAMAP-Rule" id="MF_01021"/>
    </source>
</evidence>
<keyword evidence="9 11" id="KW-0378">Hydrolase</keyword>
<dbReference type="PANTHER" id="PTHR42945">
    <property type="entry name" value="HISTIDINE BIOSYNTHESIS BIFUNCTIONAL PROTEIN"/>
    <property type="match status" value="1"/>
</dbReference>
<dbReference type="AlphaFoldDB" id="A0A919VFA7"/>
<evidence type="ECO:0000256" key="9">
    <source>
        <dbReference type="ARBA" id="ARBA00022801"/>
    </source>
</evidence>
<keyword evidence="11" id="KW-0862">Zinc</keyword>
<dbReference type="EC" id="3.5.4.19" evidence="11"/>
<evidence type="ECO:0000256" key="6">
    <source>
        <dbReference type="ARBA" id="ARBA00008299"/>
    </source>
</evidence>
<evidence type="ECO:0000256" key="1">
    <source>
        <dbReference type="ARBA" id="ARBA00000024"/>
    </source>
</evidence>
<evidence type="ECO:0000256" key="3">
    <source>
        <dbReference type="ARBA" id="ARBA00005169"/>
    </source>
</evidence>
<dbReference type="Pfam" id="PF01502">
    <property type="entry name" value="PRA-CH"/>
    <property type="match status" value="1"/>
</dbReference>
<comment type="pathway">
    <text evidence="3 11">Amino-acid biosynthesis; L-histidine biosynthesis; L-histidine from 5-phospho-alpha-D-ribose 1-diphosphate: step 3/9.</text>
</comment>
<dbReference type="InterPro" id="IPR026660">
    <property type="entry name" value="PRA-CH"/>
</dbReference>
<keyword evidence="11" id="KW-0460">Magnesium</keyword>
<evidence type="ECO:0000259" key="12">
    <source>
        <dbReference type="Pfam" id="PF01502"/>
    </source>
</evidence>
<feature type="binding site" evidence="11">
    <location>
        <position position="88"/>
    </location>
    <ligand>
        <name>Zn(2+)</name>
        <dbReference type="ChEBI" id="CHEBI:29105"/>
        <note>ligand shared between dimeric partners</note>
    </ligand>
</feature>